<reference evidence="3 4" key="1">
    <citation type="journal article" date="2010" name="Stand. Genomic Sci.">
        <title>Complete genome sequence of Haliangium ochraceum type strain (SMP-2).</title>
        <authorList>
            <consortium name="US DOE Joint Genome Institute (JGI-PGF)"/>
            <person name="Ivanova N."/>
            <person name="Daum C."/>
            <person name="Lang E."/>
            <person name="Abt B."/>
            <person name="Kopitz M."/>
            <person name="Saunders E."/>
            <person name="Lapidus A."/>
            <person name="Lucas S."/>
            <person name="Glavina Del Rio T."/>
            <person name="Nolan M."/>
            <person name="Tice H."/>
            <person name="Copeland A."/>
            <person name="Cheng J.F."/>
            <person name="Chen F."/>
            <person name="Bruce D."/>
            <person name="Goodwin L."/>
            <person name="Pitluck S."/>
            <person name="Mavromatis K."/>
            <person name="Pati A."/>
            <person name="Mikhailova N."/>
            <person name="Chen A."/>
            <person name="Palaniappan K."/>
            <person name="Land M."/>
            <person name="Hauser L."/>
            <person name="Chang Y.J."/>
            <person name="Jeffries C.D."/>
            <person name="Detter J.C."/>
            <person name="Brettin T."/>
            <person name="Rohde M."/>
            <person name="Goker M."/>
            <person name="Bristow J."/>
            <person name="Markowitz V."/>
            <person name="Eisen J.A."/>
            <person name="Hugenholtz P."/>
            <person name="Kyrpides N.C."/>
            <person name="Klenk H.P."/>
        </authorList>
    </citation>
    <scope>NUCLEOTIDE SEQUENCE [LARGE SCALE GENOMIC DNA]</scope>
    <source>
        <strain evidence="4">DSM 14365 / CIP 107738 / JCM 11303 / AJ 13395 / SMP-2</strain>
    </source>
</reference>
<accession>D0LMG9</accession>
<dbReference type="KEGG" id="hoh:Hoch_6181"/>
<feature type="domain" description="ADYC" evidence="2">
    <location>
        <begin position="111"/>
        <end position="317"/>
    </location>
</feature>
<feature type="chain" id="PRO_5003010263" evidence="1">
    <location>
        <begin position="40"/>
        <end position="505"/>
    </location>
</feature>
<proteinExistence type="predicted"/>
<keyword evidence="1" id="KW-0732">Signal</keyword>
<sequence>MEKEAIDMQVACSANSFRAISMALVTAFAMLANPGTASAGLNAQGLNPQGLNPQGLNPQGLNPQGLNPQGIRLHDVFATTLELAGLPLMAVVQGSDLWGISPGSIPVVLHGEDLIGATLLGSMQYVDGDDEAWQEVILRIDDVVQDLDSNTMTLCSTSNRSCPDTPYSSNHDVLLYRIEYQVPDSGEASAPLCGGDGLGMFFAGYWDAAGVWVDDDTALTFSCNDGVLAKCARGWGYKPWRDDMRDMYGVLREDMGRFHQACVRAAMADYGSQGYSATITSTTIDIFDNAGFNTPTSAAELQSLGFEPTMWFEAIFTSKETEVVGSMKSDYWSYYLGSPRFGDIALFEDSYDYEIEWGSVSPKTFSTSTPIASAEYYLEQGYNDGRVELAVFNPLWQALGYGVASGFTSDSFDHFTPSCRPSSNAPDRVHRWTAPAAGTYTISTLGSIFDTVLYVYRDGDEIACNDDASGLTSSVLVSVSAGEELMIFVDGYSAASGHYMLNILP</sequence>
<name>D0LMG9_HALO1</name>
<organism evidence="3 4">
    <name type="scientific">Haliangium ochraceum (strain DSM 14365 / JCM 11303 / SMP-2)</name>
    <dbReference type="NCBI Taxonomy" id="502025"/>
    <lineage>
        <taxon>Bacteria</taxon>
        <taxon>Pseudomonadati</taxon>
        <taxon>Myxococcota</taxon>
        <taxon>Polyangia</taxon>
        <taxon>Haliangiales</taxon>
        <taxon>Kofleriaceae</taxon>
        <taxon>Haliangium</taxon>
    </lineage>
</organism>
<evidence type="ECO:0000256" key="1">
    <source>
        <dbReference type="SAM" id="SignalP"/>
    </source>
</evidence>
<gene>
    <name evidence="3" type="ordered locus">Hoch_6181</name>
</gene>
<dbReference type="EMBL" id="CP001804">
    <property type="protein sequence ID" value="ACY18656.1"/>
    <property type="molecule type" value="Genomic_DNA"/>
</dbReference>
<dbReference type="Proteomes" id="UP000001880">
    <property type="component" value="Chromosome"/>
</dbReference>
<evidence type="ECO:0000259" key="2">
    <source>
        <dbReference type="Pfam" id="PF20032"/>
    </source>
</evidence>
<dbReference type="eggNOG" id="COG1357">
    <property type="taxonomic scope" value="Bacteria"/>
</dbReference>
<dbReference type="AlphaFoldDB" id="D0LMG9"/>
<dbReference type="HOGENOM" id="CLU_539429_0_0_7"/>
<keyword evidence="4" id="KW-1185">Reference proteome</keyword>
<dbReference type="RefSeq" id="WP_012831248.1">
    <property type="nucleotide sequence ID" value="NC_013440.1"/>
</dbReference>
<dbReference type="OrthoDB" id="8066319at2"/>
<evidence type="ECO:0000313" key="3">
    <source>
        <dbReference type="EMBL" id="ACY18656.1"/>
    </source>
</evidence>
<dbReference type="Pfam" id="PF20032">
    <property type="entry name" value="ADYC"/>
    <property type="match status" value="1"/>
</dbReference>
<dbReference type="InterPro" id="IPR045426">
    <property type="entry name" value="ADYC"/>
</dbReference>
<protein>
    <submittedName>
        <fullName evidence="3">Peptidase domain protein</fullName>
    </submittedName>
</protein>
<evidence type="ECO:0000313" key="4">
    <source>
        <dbReference type="Proteomes" id="UP000001880"/>
    </source>
</evidence>
<feature type="signal peptide" evidence="1">
    <location>
        <begin position="1"/>
        <end position="39"/>
    </location>
</feature>